<gene>
    <name evidence="1" type="ORF">IW256_005216</name>
</gene>
<dbReference type="Proteomes" id="UP000614047">
    <property type="component" value="Unassembled WGS sequence"/>
</dbReference>
<keyword evidence="1" id="KW-0560">Oxidoreductase</keyword>
<dbReference type="GO" id="GO:0051213">
    <property type="term" value="F:dioxygenase activity"/>
    <property type="evidence" value="ECO:0007669"/>
    <property type="project" value="UniProtKB-KW"/>
</dbReference>
<dbReference type="EMBL" id="JADOUA010000001">
    <property type="protein sequence ID" value="MBG6091103.1"/>
    <property type="molecule type" value="Genomic_DNA"/>
</dbReference>
<dbReference type="SUPFAM" id="SSF51182">
    <property type="entry name" value="RmlC-like cupins"/>
    <property type="match status" value="1"/>
</dbReference>
<comment type="caution">
    <text evidence="1">The sequence shown here is derived from an EMBL/GenBank/DDBJ whole genome shotgun (WGS) entry which is preliminary data.</text>
</comment>
<dbReference type="Gene3D" id="2.60.120.10">
    <property type="entry name" value="Jelly Rolls"/>
    <property type="match status" value="1"/>
</dbReference>
<evidence type="ECO:0000313" key="1">
    <source>
        <dbReference type="EMBL" id="MBG6091103.1"/>
    </source>
</evidence>
<proteinExistence type="predicted"/>
<keyword evidence="1" id="KW-0223">Dioxygenase</keyword>
<reference evidence="1" key="1">
    <citation type="submission" date="2020-11" db="EMBL/GenBank/DDBJ databases">
        <title>Sequencing the genomes of 1000 actinobacteria strains.</title>
        <authorList>
            <person name="Klenk H.-P."/>
        </authorList>
    </citation>
    <scope>NUCLEOTIDE SEQUENCE</scope>
    <source>
        <strain evidence="1">DSM 43175</strain>
    </source>
</reference>
<sequence>MTIRFDTAAVPPLPGELKGLLPEQGSFELQNDQAGKLHDWHRHDLDEELFVIAGDVRLFWDDGGRYQERQCASGTWITLPAGTVHGSLAGSDGAVYMIRPEKGRTARTTFLDAADHPFPSPRPATDRA</sequence>
<dbReference type="InterPro" id="IPR014710">
    <property type="entry name" value="RmlC-like_jellyroll"/>
</dbReference>
<name>A0A931DQZ5_9ACTN</name>
<protein>
    <submittedName>
        <fullName evidence="1">Quercetin dioxygenase-like cupin family protein</fullName>
    </submittedName>
</protein>
<dbReference type="RefSeq" id="WP_231403928.1">
    <property type="nucleotide sequence ID" value="NZ_BAABES010000001.1"/>
</dbReference>
<organism evidence="1 2">
    <name type="scientific">Actinomadura viridis</name>
    <dbReference type="NCBI Taxonomy" id="58110"/>
    <lineage>
        <taxon>Bacteria</taxon>
        <taxon>Bacillati</taxon>
        <taxon>Actinomycetota</taxon>
        <taxon>Actinomycetes</taxon>
        <taxon>Streptosporangiales</taxon>
        <taxon>Thermomonosporaceae</taxon>
        <taxon>Actinomadura</taxon>
    </lineage>
</organism>
<accession>A0A931DQZ5</accession>
<dbReference type="InterPro" id="IPR011051">
    <property type="entry name" value="RmlC_Cupin_sf"/>
</dbReference>
<keyword evidence="2" id="KW-1185">Reference proteome</keyword>
<evidence type="ECO:0000313" key="2">
    <source>
        <dbReference type="Proteomes" id="UP000614047"/>
    </source>
</evidence>
<dbReference type="AlphaFoldDB" id="A0A931DQZ5"/>